<dbReference type="EMBL" id="LN853864">
    <property type="protein sequence ID" value="CRY96832.1"/>
    <property type="molecule type" value="Genomic_DNA"/>
</dbReference>
<sequence>MAITFTPNVGELIECDFGEFLTPPPNPIFDGIISPEIIKKRLVVVLNGRLPNECVLVVPISSSGNPNAVTRGFHVHLPTKLITVTKFYDRRDRWAIADCMTHVSKKRLFPIWNGPTLVKDYLPREVVTAIQKAAIKSLSASALLAPDVVAAPPKSTAK</sequence>
<proteinExistence type="predicted"/>
<dbReference type="AlphaFoldDB" id="A0A0H5QM49"/>
<dbReference type="InterPro" id="IPR003477">
    <property type="entry name" value="PemK-like"/>
</dbReference>
<dbReference type="Pfam" id="PF02452">
    <property type="entry name" value="PemK_toxin"/>
    <property type="match status" value="1"/>
</dbReference>
<keyword evidence="1" id="KW-0614">Plasmid</keyword>
<protein>
    <recommendedName>
        <fullName evidence="2">PemK-like protein</fullName>
    </recommendedName>
</protein>
<organism evidence="1">
    <name type="scientific">uncultured prokaryote</name>
    <dbReference type="NCBI Taxonomy" id="198431"/>
    <lineage>
        <taxon>unclassified sequences</taxon>
        <taxon>environmental samples</taxon>
    </lineage>
</organism>
<reference evidence="1" key="2">
    <citation type="submission" date="2015-07" db="EMBL/GenBank/DDBJ databases">
        <title>Plasmids, circular viruses and viroids from rat gut.</title>
        <authorList>
            <person name="Jorgensen T.J."/>
            <person name="Hansen M.A."/>
            <person name="Xu Z."/>
            <person name="Tabak M.A."/>
            <person name="Sorensen S.J."/>
            <person name="Hansen L.H."/>
        </authorList>
    </citation>
    <scope>NUCLEOTIDE SEQUENCE</scope>
    <source>
        <plasmid evidence="1">pRGFK1294</plasmid>
    </source>
</reference>
<evidence type="ECO:0000313" key="1">
    <source>
        <dbReference type="EMBL" id="CRY96832.1"/>
    </source>
</evidence>
<dbReference type="Gene3D" id="2.30.30.110">
    <property type="match status" value="1"/>
</dbReference>
<evidence type="ECO:0008006" key="2">
    <source>
        <dbReference type="Google" id="ProtNLM"/>
    </source>
</evidence>
<geneLocation type="plasmid" evidence="1">
    <name>pRGFK1294</name>
</geneLocation>
<dbReference type="GO" id="GO:0003677">
    <property type="term" value="F:DNA binding"/>
    <property type="evidence" value="ECO:0007669"/>
    <property type="project" value="InterPro"/>
</dbReference>
<dbReference type="InterPro" id="IPR011067">
    <property type="entry name" value="Plasmid_toxin/cell-grow_inhib"/>
</dbReference>
<reference evidence="1" key="1">
    <citation type="submission" date="2015-06" db="EMBL/GenBank/DDBJ databases">
        <authorList>
            <person name="Joergensen T."/>
        </authorList>
    </citation>
    <scope>NUCLEOTIDE SEQUENCE</scope>
    <source>
        <plasmid evidence="1">pRGFK1294</plasmid>
    </source>
</reference>
<dbReference type="SUPFAM" id="SSF50118">
    <property type="entry name" value="Cell growth inhibitor/plasmid maintenance toxic component"/>
    <property type="match status" value="1"/>
</dbReference>
<accession>A0A0H5QM49</accession>
<name>A0A0H5QM49_9ZZZZ</name>